<sequence length="49" mass="5871">MEKYSKSDFLLENLADYQLTCYKKYKMGYKVKAFKDNPTIPVLLKRFLS</sequence>
<organism evidence="1 2">
    <name type="scientific">Spirosoma flavum</name>
    <dbReference type="NCBI Taxonomy" id="2048557"/>
    <lineage>
        <taxon>Bacteria</taxon>
        <taxon>Pseudomonadati</taxon>
        <taxon>Bacteroidota</taxon>
        <taxon>Cytophagia</taxon>
        <taxon>Cytophagales</taxon>
        <taxon>Cytophagaceae</taxon>
        <taxon>Spirosoma</taxon>
    </lineage>
</organism>
<accession>A0ABW6ANI8</accession>
<reference evidence="2" key="1">
    <citation type="journal article" date="2019" name="Int. J. Syst. Evol. Microbiol.">
        <title>The Global Catalogue of Microorganisms (GCM) 10K type strain sequencing project: providing services to taxonomists for standard genome sequencing and annotation.</title>
        <authorList>
            <consortium name="The Broad Institute Genomics Platform"/>
            <consortium name="The Broad Institute Genome Sequencing Center for Infectious Disease"/>
            <person name="Wu L."/>
            <person name="Ma J."/>
        </authorList>
    </citation>
    <scope>NUCLEOTIDE SEQUENCE [LARGE SCALE GENOMIC DNA]</scope>
    <source>
        <strain evidence="2">KCTC 52490</strain>
    </source>
</reference>
<keyword evidence="2" id="KW-1185">Reference proteome</keyword>
<dbReference type="Proteomes" id="UP001597512">
    <property type="component" value="Unassembled WGS sequence"/>
</dbReference>
<dbReference type="EMBL" id="JBHUOM010000019">
    <property type="protein sequence ID" value="MFD2935795.1"/>
    <property type="molecule type" value="Genomic_DNA"/>
</dbReference>
<dbReference type="RefSeq" id="WP_381504011.1">
    <property type="nucleotide sequence ID" value="NZ_JBHUOM010000019.1"/>
</dbReference>
<name>A0ABW6ANI8_9BACT</name>
<gene>
    <name evidence="1" type="ORF">ACFS25_18585</name>
</gene>
<comment type="caution">
    <text evidence="1">The sequence shown here is derived from an EMBL/GenBank/DDBJ whole genome shotgun (WGS) entry which is preliminary data.</text>
</comment>
<evidence type="ECO:0000313" key="2">
    <source>
        <dbReference type="Proteomes" id="UP001597512"/>
    </source>
</evidence>
<evidence type="ECO:0000313" key="1">
    <source>
        <dbReference type="EMBL" id="MFD2935795.1"/>
    </source>
</evidence>
<proteinExistence type="predicted"/>
<protein>
    <submittedName>
        <fullName evidence="1">Uncharacterized protein</fullName>
    </submittedName>
</protein>